<evidence type="ECO:0000256" key="1">
    <source>
        <dbReference type="SAM" id="MobiDB-lite"/>
    </source>
</evidence>
<keyword evidence="3" id="KW-1185">Reference proteome</keyword>
<gene>
    <name evidence="2" type="ORF">ACFQVD_18615</name>
</gene>
<protein>
    <submittedName>
        <fullName evidence="2">Uncharacterized protein</fullName>
    </submittedName>
</protein>
<reference evidence="3" key="1">
    <citation type="journal article" date="2019" name="Int. J. Syst. Evol. Microbiol.">
        <title>The Global Catalogue of Microorganisms (GCM) 10K type strain sequencing project: providing services to taxonomists for standard genome sequencing and annotation.</title>
        <authorList>
            <consortium name="The Broad Institute Genomics Platform"/>
            <consortium name="The Broad Institute Genome Sequencing Center for Infectious Disease"/>
            <person name="Wu L."/>
            <person name="Ma J."/>
        </authorList>
    </citation>
    <scope>NUCLEOTIDE SEQUENCE [LARGE SCALE GENOMIC DNA]</scope>
    <source>
        <strain evidence="3">JCM 10083</strain>
    </source>
</reference>
<organism evidence="2 3">
    <name type="scientific">Streptosporangium amethystogenes subsp. fukuiense</name>
    <dbReference type="NCBI Taxonomy" id="698418"/>
    <lineage>
        <taxon>Bacteria</taxon>
        <taxon>Bacillati</taxon>
        <taxon>Actinomycetota</taxon>
        <taxon>Actinomycetes</taxon>
        <taxon>Streptosporangiales</taxon>
        <taxon>Streptosporangiaceae</taxon>
        <taxon>Streptosporangium</taxon>
    </lineage>
</organism>
<feature type="region of interest" description="Disordered" evidence="1">
    <location>
        <begin position="53"/>
        <end position="81"/>
    </location>
</feature>
<comment type="caution">
    <text evidence="2">The sequence shown here is derived from an EMBL/GenBank/DDBJ whole genome shotgun (WGS) entry which is preliminary data.</text>
</comment>
<dbReference type="Proteomes" id="UP001596514">
    <property type="component" value="Unassembled WGS sequence"/>
</dbReference>
<feature type="region of interest" description="Disordered" evidence="1">
    <location>
        <begin position="1"/>
        <end position="28"/>
    </location>
</feature>
<proteinExistence type="predicted"/>
<feature type="compositionally biased region" description="Basic and acidic residues" evidence="1">
    <location>
        <begin position="65"/>
        <end position="79"/>
    </location>
</feature>
<sequence>MPDVDLTCSVRPKNHRKGGWPVSTPDPADVHAHEQAVLASDQLVGDARETLARMPSQARTSRLLAEARRPQQESQRESQRGAAYMLAAENVTAMQKVLDMRPLDMIRAEREQAKALIPQT</sequence>
<evidence type="ECO:0000313" key="3">
    <source>
        <dbReference type="Proteomes" id="UP001596514"/>
    </source>
</evidence>
<evidence type="ECO:0000313" key="2">
    <source>
        <dbReference type="EMBL" id="MFC7602116.1"/>
    </source>
</evidence>
<name>A0ABW2T304_9ACTN</name>
<dbReference type="RefSeq" id="WP_343964647.1">
    <property type="nucleotide sequence ID" value="NZ_BAAAGK010000023.1"/>
</dbReference>
<dbReference type="EMBL" id="JBHTEE010000001">
    <property type="protein sequence ID" value="MFC7602116.1"/>
    <property type="molecule type" value="Genomic_DNA"/>
</dbReference>
<accession>A0ABW2T304</accession>